<dbReference type="Proteomes" id="UP000789920">
    <property type="component" value="Unassembled WGS sequence"/>
</dbReference>
<organism evidence="1 2">
    <name type="scientific">Racocetra persica</name>
    <dbReference type="NCBI Taxonomy" id="160502"/>
    <lineage>
        <taxon>Eukaryota</taxon>
        <taxon>Fungi</taxon>
        <taxon>Fungi incertae sedis</taxon>
        <taxon>Mucoromycota</taxon>
        <taxon>Glomeromycotina</taxon>
        <taxon>Glomeromycetes</taxon>
        <taxon>Diversisporales</taxon>
        <taxon>Gigasporaceae</taxon>
        <taxon>Racocetra</taxon>
    </lineage>
</organism>
<dbReference type="EMBL" id="CAJVQC010084157">
    <property type="protein sequence ID" value="CAG8820850.1"/>
    <property type="molecule type" value="Genomic_DNA"/>
</dbReference>
<name>A0ACA9S1U0_9GLOM</name>
<evidence type="ECO:0000313" key="1">
    <source>
        <dbReference type="EMBL" id="CAG8820850.1"/>
    </source>
</evidence>
<accession>A0ACA9S1U0</accession>
<feature type="non-terminal residue" evidence="1">
    <location>
        <position position="1"/>
    </location>
</feature>
<keyword evidence="2" id="KW-1185">Reference proteome</keyword>
<protein>
    <submittedName>
        <fullName evidence="1">27696_t:CDS:1</fullName>
    </submittedName>
</protein>
<feature type="non-terminal residue" evidence="1">
    <location>
        <position position="52"/>
    </location>
</feature>
<sequence>KQPKNFLKKKFPNASQKRSHQVLNDELKVLEKSLKPGTRAFWKVISLKQKLK</sequence>
<gene>
    <name evidence="1" type="ORF">RPERSI_LOCUS25444</name>
</gene>
<proteinExistence type="predicted"/>
<reference evidence="1" key="1">
    <citation type="submission" date="2021-06" db="EMBL/GenBank/DDBJ databases">
        <authorList>
            <person name="Kallberg Y."/>
            <person name="Tangrot J."/>
            <person name="Rosling A."/>
        </authorList>
    </citation>
    <scope>NUCLEOTIDE SEQUENCE</scope>
    <source>
        <strain evidence="1">MA461A</strain>
    </source>
</reference>
<comment type="caution">
    <text evidence="1">The sequence shown here is derived from an EMBL/GenBank/DDBJ whole genome shotgun (WGS) entry which is preliminary data.</text>
</comment>
<evidence type="ECO:0000313" key="2">
    <source>
        <dbReference type="Proteomes" id="UP000789920"/>
    </source>
</evidence>